<evidence type="ECO:0000313" key="2">
    <source>
        <dbReference type="EMBL" id="MFC5744393.1"/>
    </source>
</evidence>
<name>A0ABW0ZPF8_9ACTN</name>
<gene>
    <name evidence="2" type="ORF">ACFPZN_02065</name>
</gene>
<feature type="region of interest" description="Disordered" evidence="1">
    <location>
        <begin position="311"/>
        <end position="345"/>
    </location>
</feature>
<evidence type="ECO:0000256" key="1">
    <source>
        <dbReference type="SAM" id="MobiDB-lite"/>
    </source>
</evidence>
<keyword evidence="3" id="KW-1185">Reference proteome</keyword>
<dbReference type="RefSeq" id="WP_378279516.1">
    <property type="nucleotide sequence ID" value="NZ_JBHSON010000002.1"/>
</dbReference>
<organism evidence="2 3">
    <name type="scientific">Actinomadura rugatobispora</name>
    <dbReference type="NCBI Taxonomy" id="1994"/>
    <lineage>
        <taxon>Bacteria</taxon>
        <taxon>Bacillati</taxon>
        <taxon>Actinomycetota</taxon>
        <taxon>Actinomycetes</taxon>
        <taxon>Streptosporangiales</taxon>
        <taxon>Thermomonosporaceae</taxon>
        <taxon>Actinomadura</taxon>
    </lineage>
</organism>
<sequence length="624" mass="66514">MTVTPGSTTADTDVKAQRPLQRLWMQGELHSSPADPVGALAAQLTRQADDDEITMRPWKATGSGTGGLVTTASWQDPVAGLVIVALALREATAAEGEGRVEWGLSAFADSGWSGAVTSPLNMLGLKGAGVHDLSGVPLFDGPIVVTDAPQWVQTLSPLVATGRLIAMGDEHEHQRIARALADPARSTAVLVVAMHAGRIPDGGELNAAAWPGACTVMLVDGRVRKYLAQQLPARPVPVGGARLFAAAAGAEQDLVLAKNVVRRPGWTEPLFAIAAGACTGRDPDGQAAEAARLLDDHPRLRRCSAVEPDLGTTRTLASTSLPTLRDHPAPVRAEPSTPERDDLAERAERDRAALAQARRDLAALSAGKQRLCEENQRLLAEIAELREQVEAARPQLDQIAQLTAERDAYVDECDLLTDERDLAVRERGVLALRLASLARTTEAAADAAVVDDGAVPGSMEDLLARAARQYPLLDFARLDMRPACALDQHPKADAWRRKISDALASLHHYATLKRGRLDAGQEPGPELASFYTFLRSGHTGALISAHIAAMGESDCSETNGRYRQARTFPVAPATDPSGRAYMGAHIKIDTLPPAPRLHFLDDIAGHGTVYIGYIGEHLVSARTN</sequence>
<feature type="compositionally biased region" description="Polar residues" evidence="1">
    <location>
        <begin position="312"/>
        <end position="322"/>
    </location>
</feature>
<dbReference type="CDD" id="cd14686">
    <property type="entry name" value="bZIP"/>
    <property type="match status" value="1"/>
</dbReference>
<protein>
    <submittedName>
        <fullName evidence="2">Uncharacterized protein</fullName>
    </submittedName>
</protein>
<accession>A0ABW0ZPF8</accession>
<reference evidence="3" key="1">
    <citation type="journal article" date="2019" name="Int. J. Syst. Evol. Microbiol.">
        <title>The Global Catalogue of Microorganisms (GCM) 10K type strain sequencing project: providing services to taxonomists for standard genome sequencing and annotation.</title>
        <authorList>
            <consortium name="The Broad Institute Genomics Platform"/>
            <consortium name="The Broad Institute Genome Sequencing Center for Infectious Disease"/>
            <person name="Wu L."/>
            <person name="Ma J."/>
        </authorList>
    </citation>
    <scope>NUCLEOTIDE SEQUENCE [LARGE SCALE GENOMIC DNA]</scope>
    <source>
        <strain evidence="3">KCTC 42087</strain>
    </source>
</reference>
<dbReference type="Proteomes" id="UP001596074">
    <property type="component" value="Unassembled WGS sequence"/>
</dbReference>
<proteinExistence type="predicted"/>
<dbReference type="EMBL" id="JBHSON010000002">
    <property type="protein sequence ID" value="MFC5744393.1"/>
    <property type="molecule type" value="Genomic_DNA"/>
</dbReference>
<evidence type="ECO:0000313" key="3">
    <source>
        <dbReference type="Proteomes" id="UP001596074"/>
    </source>
</evidence>
<comment type="caution">
    <text evidence="2">The sequence shown here is derived from an EMBL/GenBank/DDBJ whole genome shotgun (WGS) entry which is preliminary data.</text>
</comment>